<feature type="chain" id="PRO_5001796145" description="Sodium/hydrogen exchanger" evidence="11">
    <location>
        <begin position="25"/>
        <end position="843"/>
    </location>
</feature>
<organism evidence="13">
    <name type="scientific">Trichuris suis</name>
    <name type="common">pig whipworm</name>
    <dbReference type="NCBI Taxonomy" id="68888"/>
    <lineage>
        <taxon>Eukaryota</taxon>
        <taxon>Metazoa</taxon>
        <taxon>Ecdysozoa</taxon>
        <taxon>Nematoda</taxon>
        <taxon>Enoplea</taxon>
        <taxon>Dorylaimia</taxon>
        <taxon>Trichinellida</taxon>
        <taxon>Trichuridae</taxon>
        <taxon>Trichuris</taxon>
    </lineage>
</organism>
<evidence type="ECO:0000256" key="3">
    <source>
        <dbReference type="ARBA" id="ARBA00022692"/>
    </source>
</evidence>
<evidence type="ECO:0000313" key="13">
    <source>
        <dbReference type="EMBL" id="KFD70778.1"/>
    </source>
</evidence>
<keyword evidence="5" id="KW-0915">Sodium</keyword>
<dbReference type="AlphaFoldDB" id="A0A085NMT2"/>
<keyword evidence="6 9" id="KW-0406">Ion transport</keyword>
<feature type="signal peptide" evidence="11">
    <location>
        <begin position="1"/>
        <end position="24"/>
    </location>
</feature>
<feature type="transmembrane region" description="Helical" evidence="10">
    <location>
        <begin position="137"/>
        <end position="159"/>
    </location>
</feature>
<keyword evidence="3 9" id="KW-0812">Transmembrane</keyword>
<sequence length="843" mass="95407">MRSLTVLSILTVIVVTEFVEVTGSDSSANETGHRYYVASFNWSHVQAPFTIALWILLASAAKMGFQMSKRLVSIFPDSSLLIVLGLLVGLVLYLVRLDKSIFHLNSEVFFLFLLPPIVFEAGYFMPSRAFFDNFGTILVYAVIGTIWNSVTIGFSLYAVSLTGLFRVSPPFLHSMLFSSLISAVDPIAVLVVFEEIHVNQILYISVFGESLLNDAVSVVLYNIFSSFSRIGQDNIISLDIVAGLLSFFVVGLGGVFIGLLWSFIVSFTTRWTSHVPILEPLFVFTMGYCAYMTAEMFHLSGILAIVFCGIAMKQYVEGNISKDSQTTVQYFMRMLSSSCETVIFMFLGMSTVSTKHQWDTAFVALTIFFCLVYRTIGVVLQTFIVNKFRVTKLNTVDQFIMAYGGLRGAIAYGLVVALDEKLIPAKQIFVTATIVMIYFTVFLQGMTIKPLVNFLKVKRQEQREKTMHEQMTERLLDHVCSGMEDICGLRGHHSIRDKYEYYNTKYLKPLLMRDAPKSVNTDIIDLFKKIDLKEAMDHWTTHGSFDMIASASSLSALIRSYAEGKSNDGNDGTVVEAKPILDMNIFDLEQPQMSEEMFTHRKLFQGKRPKLQFQSKALKKLKSEEDWNEEPAHALQIRPFKPIISHRLESQEPRKRKHVLFSDEAQETEIRSARKALFRRSSENHQEQVESFGCSNKLFQCERAAASMVLVKLTLAEKELPWKKTDSDDSQPLTDDRFNVQPVDECVVSIAALPGDKLHYVAQRSHQSPKPQLAHRSRLSAVMEEADSQCYTKALLYTKRMFDRRSCNTSFYVCSVIAHGEFQSAAVKRNSSQNIVMLITKML</sequence>
<evidence type="ECO:0000256" key="8">
    <source>
        <dbReference type="ARBA" id="ARBA00023201"/>
    </source>
</evidence>
<evidence type="ECO:0000256" key="2">
    <source>
        <dbReference type="ARBA" id="ARBA00022448"/>
    </source>
</evidence>
<evidence type="ECO:0000259" key="12">
    <source>
        <dbReference type="Pfam" id="PF00999"/>
    </source>
</evidence>
<feature type="transmembrane region" description="Helical" evidence="10">
    <location>
        <begin position="428"/>
        <end position="448"/>
    </location>
</feature>
<feature type="transmembrane region" description="Helical" evidence="10">
    <location>
        <begin position="396"/>
        <end position="416"/>
    </location>
</feature>
<keyword evidence="11" id="KW-0732">Signal</keyword>
<comment type="subcellular location">
    <subcellularLocation>
        <location evidence="1">Membrane</location>
        <topology evidence="1">Multi-pass membrane protein</topology>
    </subcellularLocation>
</comment>
<dbReference type="EMBL" id="KL367485">
    <property type="protein sequence ID" value="KFD70778.1"/>
    <property type="molecule type" value="Genomic_DNA"/>
</dbReference>
<evidence type="ECO:0000256" key="11">
    <source>
        <dbReference type="SAM" id="SignalP"/>
    </source>
</evidence>
<evidence type="ECO:0000256" key="10">
    <source>
        <dbReference type="SAM" id="Phobius"/>
    </source>
</evidence>
<dbReference type="GO" id="GO:0051453">
    <property type="term" value="P:regulation of intracellular pH"/>
    <property type="evidence" value="ECO:0007669"/>
    <property type="project" value="TreeGrafter"/>
</dbReference>
<keyword evidence="9" id="KW-0050">Antiport</keyword>
<evidence type="ECO:0000256" key="1">
    <source>
        <dbReference type="ARBA" id="ARBA00004141"/>
    </source>
</evidence>
<feature type="transmembrane region" description="Helical" evidence="10">
    <location>
        <begin position="281"/>
        <end position="310"/>
    </location>
</feature>
<feature type="transmembrane region" description="Helical" evidence="10">
    <location>
        <begin position="361"/>
        <end position="384"/>
    </location>
</feature>
<evidence type="ECO:0000256" key="6">
    <source>
        <dbReference type="ARBA" id="ARBA00023065"/>
    </source>
</evidence>
<dbReference type="InterPro" id="IPR018422">
    <property type="entry name" value="Cation/H_exchanger_CPA1"/>
</dbReference>
<feature type="transmembrane region" description="Helical" evidence="10">
    <location>
        <begin position="235"/>
        <end position="261"/>
    </location>
</feature>
<dbReference type="PRINTS" id="PR01084">
    <property type="entry name" value="NAHEXCHNGR"/>
</dbReference>
<proteinExistence type="inferred from homology"/>
<evidence type="ECO:0000256" key="5">
    <source>
        <dbReference type="ARBA" id="ARBA00023053"/>
    </source>
</evidence>
<reference evidence="13" key="1">
    <citation type="journal article" date="2014" name="Nat. Genet.">
        <title>Genome and transcriptome of the porcine whipworm Trichuris suis.</title>
        <authorList>
            <person name="Jex A.R."/>
            <person name="Nejsum P."/>
            <person name="Schwarz E.M."/>
            <person name="Hu L."/>
            <person name="Young N.D."/>
            <person name="Hall R.S."/>
            <person name="Korhonen P.K."/>
            <person name="Liao S."/>
            <person name="Thamsborg S."/>
            <person name="Xia J."/>
            <person name="Xu P."/>
            <person name="Wang S."/>
            <person name="Scheerlinck J.P."/>
            <person name="Hofmann A."/>
            <person name="Sternberg P.W."/>
            <person name="Wang J."/>
            <person name="Gasser R.B."/>
        </authorList>
    </citation>
    <scope>NUCLEOTIDE SEQUENCE [LARGE SCALE GENOMIC DNA]</scope>
    <source>
        <strain evidence="13">DCEP-RM93F</strain>
    </source>
</reference>
<accession>A0A085NMT2</accession>
<evidence type="ECO:0000256" key="4">
    <source>
        <dbReference type="ARBA" id="ARBA00022989"/>
    </source>
</evidence>
<keyword evidence="2 9" id="KW-0813">Transport</keyword>
<dbReference type="GO" id="GO:0015385">
    <property type="term" value="F:sodium:proton antiporter activity"/>
    <property type="evidence" value="ECO:0007669"/>
    <property type="project" value="InterPro"/>
</dbReference>
<dbReference type="InterPro" id="IPR004709">
    <property type="entry name" value="NaH_exchanger"/>
</dbReference>
<name>A0A085NMT2_9BILA</name>
<keyword evidence="8 9" id="KW-0739">Sodium transport</keyword>
<dbReference type="Pfam" id="PF00999">
    <property type="entry name" value="Na_H_Exchanger"/>
    <property type="match status" value="1"/>
</dbReference>
<gene>
    <name evidence="13" type="ORF">M514_01269</name>
</gene>
<dbReference type="GO" id="GO:0005886">
    <property type="term" value="C:plasma membrane"/>
    <property type="evidence" value="ECO:0007669"/>
    <property type="project" value="TreeGrafter"/>
</dbReference>
<dbReference type="PANTHER" id="PTHR10110:SF98">
    <property type="entry name" value="SODIUM_HYDROGEN EXCHANGER"/>
    <property type="match status" value="1"/>
</dbReference>
<protein>
    <recommendedName>
        <fullName evidence="9">Sodium/hydrogen exchanger</fullName>
    </recommendedName>
</protein>
<keyword evidence="7 10" id="KW-0472">Membrane</keyword>
<dbReference type="InterPro" id="IPR006153">
    <property type="entry name" value="Cation/H_exchanger_TM"/>
</dbReference>
<evidence type="ECO:0000256" key="7">
    <source>
        <dbReference type="ARBA" id="ARBA00023136"/>
    </source>
</evidence>
<evidence type="ECO:0000256" key="9">
    <source>
        <dbReference type="RuleBase" id="RU003722"/>
    </source>
</evidence>
<feature type="transmembrane region" description="Helical" evidence="10">
    <location>
        <begin position="171"/>
        <end position="193"/>
    </location>
</feature>
<dbReference type="Gene3D" id="6.10.140.1330">
    <property type="match status" value="1"/>
</dbReference>
<keyword evidence="4 10" id="KW-1133">Transmembrane helix</keyword>
<feature type="transmembrane region" description="Helical" evidence="10">
    <location>
        <begin position="108"/>
        <end position="125"/>
    </location>
</feature>
<dbReference type="GO" id="GO:0015386">
    <property type="term" value="F:potassium:proton antiporter activity"/>
    <property type="evidence" value="ECO:0007669"/>
    <property type="project" value="TreeGrafter"/>
</dbReference>
<dbReference type="NCBIfam" id="TIGR00840">
    <property type="entry name" value="b_cpa1"/>
    <property type="match status" value="1"/>
</dbReference>
<dbReference type="Proteomes" id="UP000030758">
    <property type="component" value="Unassembled WGS sequence"/>
</dbReference>
<comment type="similarity">
    <text evidence="9">Belongs to the monovalent cation:proton antiporter 1 (CPA1) transporter (TC 2.A.36) family.</text>
</comment>
<feature type="domain" description="Cation/H+ exchanger transmembrane" evidence="12">
    <location>
        <begin position="61"/>
        <end position="453"/>
    </location>
</feature>
<feature type="transmembrane region" description="Helical" evidence="10">
    <location>
        <begin position="77"/>
        <end position="96"/>
    </location>
</feature>
<dbReference type="PANTHER" id="PTHR10110">
    <property type="entry name" value="SODIUM/HYDROGEN EXCHANGER"/>
    <property type="match status" value="1"/>
</dbReference>
<feature type="transmembrane region" description="Helical" evidence="10">
    <location>
        <begin position="47"/>
        <end position="65"/>
    </location>
</feature>
<dbReference type="GO" id="GO:0098719">
    <property type="term" value="P:sodium ion import across plasma membrane"/>
    <property type="evidence" value="ECO:0007669"/>
    <property type="project" value="TreeGrafter"/>
</dbReference>